<dbReference type="AlphaFoldDB" id="A0A934M8G3"/>
<dbReference type="InterPro" id="IPR000868">
    <property type="entry name" value="Isochorismatase-like_dom"/>
</dbReference>
<evidence type="ECO:0000256" key="2">
    <source>
        <dbReference type="ARBA" id="ARBA00022801"/>
    </source>
</evidence>
<dbReference type="RefSeq" id="WP_211144221.1">
    <property type="nucleotide sequence ID" value="NZ_JAEEGB010000035.1"/>
</dbReference>
<dbReference type="EMBL" id="JAEEGB010000035">
    <property type="protein sequence ID" value="MBI6874846.1"/>
    <property type="molecule type" value="Genomic_DNA"/>
</dbReference>
<accession>A0A934M8G3</accession>
<keyword evidence="2 4" id="KW-0378">Hydrolase</keyword>
<keyword evidence="5" id="KW-1185">Reference proteome</keyword>
<dbReference type="InterPro" id="IPR050272">
    <property type="entry name" value="Isochorismatase-like_hydrls"/>
</dbReference>
<comment type="caution">
    <text evidence="4">The sequence shown here is derived from an EMBL/GenBank/DDBJ whole genome shotgun (WGS) entry which is preliminary data.</text>
</comment>
<gene>
    <name evidence="4" type="ORF">I6U51_19425</name>
</gene>
<proteinExistence type="inferred from homology"/>
<dbReference type="PANTHER" id="PTHR43540:SF6">
    <property type="entry name" value="ISOCHORISMATASE-LIKE DOMAIN-CONTAINING PROTEIN"/>
    <property type="match status" value="1"/>
</dbReference>
<dbReference type="Gene3D" id="3.40.50.850">
    <property type="entry name" value="Isochorismatase-like"/>
    <property type="match status" value="1"/>
</dbReference>
<evidence type="ECO:0000313" key="4">
    <source>
        <dbReference type="EMBL" id="MBI6874846.1"/>
    </source>
</evidence>
<dbReference type="InterPro" id="IPR036380">
    <property type="entry name" value="Isochorismatase-like_sf"/>
</dbReference>
<comment type="similarity">
    <text evidence="1">Belongs to the isochorismatase family.</text>
</comment>
<evidence type="ECO:0000256" key="1">
    <source>
        <dbReference type="ARBA" id="ARBA00006336"/>
    </source>
</evidence>
<dbReference type="PANTHER" id="PTHR43540">
    <property type="entry name" value="PEROXYUREIDOACRYLATE/UREIDOACRYLATE AMIDOHYDROLASE-RELATED"/>
    <property type="match status" value="1"/>
</dbReference>
<dbReference type="Pfam" id="PF00857">
    <property type="entry name" value="Isochorismatase"/>
    <property type="match status" value="1"/>
</dbReference>
<organism evidence="4 5">
    <name type="scientific">Clostridium aciditolerans</name>
    <dbReference type="NCBI Taxonomy" id="339861"/>
    <lineage>
        <taxon>Bacteria</taxon>
        <taxon>Bacillati</taxon>
        <taxon>Bacillota</taxon>
        <taxon>Clostridia</taxon>
        <taxon>Eubacteriales</taxon>
        <taxon>Clostridiaceae</taxon>
        <taxon>Clostridium</taxon>
    </lineage>
</organism>
<evidence type="ECO:0000259" key="3">
    <source>
        <dbReference type="Pfam" id="PF00857"/>
    </source>
</evidence>
<dbReference type="CDD" id="cd00431">
    <property type="entry name" value="cysteine_hydrolases"/>
    <property type="match status" value="1"/>
</dbReference>
<evidence type="ECO:0000313" key="5">
    <source>
        <dbReference type="Proteomes" id="UP000622687"/>
    </source>
</evidence>
<feature type="domain" description="Isochorismatase-like" evidence="3">
    <location>
        <begin position="65"/>
        <end position="202"/>
    </location>
</feature>
<name>A0A934M8G3_9CLOT</name>
<dbReference type="GO" id="GO:0016787">
    <property type="term" value="F:hydrolase activity"/>
    <property type="evidence" value="ECO:0007669"/>
    <property type="project" value="UniProtKB-KW"/>
</dbReference>
<sequence length="220" mass="24125">MKYFCPIYGKSFEYFSDDNPNYGGDNSSLNIRAGAADQTIIDEWNTVPIPPAPELKPVTVDPKTTALLILDMETSICKNPRCIGSIPNINSLLTRARKNNMLVVYSLIPTGSPSDVFKQLSPLRGDPIVKSTVDKFYRTNLEKILQKKGIKTVIVTGYAANGAVLHTATAAAFRDFNVIVPVDGMSANNPYAEQYTAWHMLNSPGTRGRATLTKANLIKL</sequence>
<dbReference type="Proteomes" id="UP000622687">
    <property type="component" value="Unassembled WGS sequence"/>
</dbReference>
<reference evidence="4" key="1">
    <citation type="submission" date="2020-12" db="EMBL/GenBank/DDBJ databases">
        <title>Clostridium thailandense sp. nov., a novel acetogenic bacterium isolated from peat land soil in Thailand.</title>
        <authorList>
            <person name="Chaikitkaew S."/>
            <person name="Birkeland N.K."/>
        </authorList>
    </citation>
    <scope>NUCLEOTIDE SEQUENCE</scope>
    <source>
        <strain evidence="4">DSM 17425</strain>
    </source>
</reference>
<dbReference type="SUPFAM" id="SSF52499">
    <property type="entry name" value="Isochorismatase-like hydrolases"/>
    <property type="match status" value="1"/>
</dbReference>
<protein>
    <submittedName>
        <fullName evidence="4">Cysteine hydrolase</fullName>
    </submittedName>
</protein>